<dbReference type="CDD" id="cd21115">
    <property type="entry name" value="legumain_C"/>
    <property type="match status" value="1"/>
</dbReference>
<dbReference type="GO" id="GO:0005773">
    <property type="term" value="C:vacuole"/>
    <property type="evidence" value="ECO:0007669"/>
    <property type="project" value="GOC"/>
</dbReference>
<evidence type="ECO:0000256" key="1">
    <source>
        <dbReference type="ARBA" id="ARBA00009941"/>
    </source>
</evidence>
<reference evidence="3" key="1">
    <citation type="submission" date="2023-06" db="EMBL/GenBank/DDBJ databases">
        <title>Male Hemibagrus guttatus genome.</title>
        <authorList>
            <person name="Bian C."/>
        </authorList>
    </citation>
    <scope>NUCLEOTIDE SEQUENCE</scope>
    <source>
        <strain evidence="3">Male_cb2023</strain>
        <tissue evidence="3">Muscle</tissue>
    </source>
</reference>
<dbReference type="GO" id="GO:0051603">
    <property type="term" value="P:proteolysis involved in protein catabolic process"/>
    <property type="evidence" value="ECO:0007669"/>
    <property type="project" value="TreeGrafter"/>
</dbReference>
<sequence length="318" mass="35982">MIHLSHLAKRFESFMLARVGGIGGSVNIDMASKGKQWVLMAAGSKGWEDYSVQANVCHAYQVVHHNGVPDEQIVVMIYDDIAYNQNTMIFQLLRNPTPGNIINVPNGPNVYPGVLKDYTGEVKLTVTSFGEQFSYLEKHVSKDARKAGVTETPCNYGDKGMLKLMLSEFLGQSPVSVSEVYTPQTLNLQVCDIVETTEVPLIVQENKIKNEQDAEKRQALQKQYDDLKKKRKTMDEVMKKIAERINTSQALTEKREVTRTFELKVVAEHFRKNVFDWEKEPFVVTRSHLQVLVNLCESGLQVESITEAITHVSQEITF</sequence>
<comment type="similarity">
    <text evidence="1">Belongs to the peptidase C13 family.</text>
</comment>
<evidence type="ECO:0008006" key="5">
    <source>
        <dbReference type="Google" id="ProtNLM"/>
    </source>
</evidence>
<dbReference type="InterPro" id="IPR048501">
    <property type="entry name" value="Legum_prodom"/>
</dbReference>
<evidence type="ECO:0000313" key="4">
    <source>
        <dbReference type="Proteomes" id="UP001274896"/>
    </source>
</evidence>
<dbReference type="PIRSF" id="PIRSF019663">
    <property type="entry name" value="Legumain"/>
    <property type="match status" value="1"/>
</dbReference>
<feature type="coiled-coil region" evidence="2">
    <location>
        <begin position="210"/>
        <end position="244"/>
    </location>
</feature>
<keyword evidence="2" id="KW-0175">Coiled coil</keyword>
<proteinExistence type="inferred from homology"/>
<organism evidence="3 4">
    <name type="scientific">Hemibagrus guttatus</name>
    <dbReference type="NCBI Taxonomy" id="175788"/>
    <lineage>
        <taxon>Eukaryota</taxon>
        <taxon>Metazoa</taxon>
        <taxon>Chordata</taxon>
        <taxon>Craniata</taxon>
        <taxon>Vertebrata</taxon>
        <taxon>Euteleostomi</taxon>
        <taxon>Actinopterygii</taxon>
        <taxon>Neopterygii</taxon>
        <taxon>Teleostei</taxon>
        <taxon>Ostariophysi</taxon>
        <taxon>Siluriformes</taxon>
        <taxon>Bagridae</taxon>
        <taxon>Hemibagrus</taxon>
    </lineage>
</organism>
<dbReference type="Pfam" id="PF01650">
    <property type="entry name" value="Peptidase_C13"/>
    <property type="match status" value="1"/>
</dbReference>
<evidence type="ECO:0000313" key="3">
    <source>
        <dbReference type="EMBL" id="KAK3528721.1"/>
    </source>
</evidence>
<name>A0AAE0QPR4_9TELE</name>
<dbReference type="GO" id="GO:0006624">
    <property type="term" value="P:vacuolar protein processing"/>
    <property type="evidence" value="ECO:0007669"/>
    <property type="project" value="TreeGrafter"/>
</dbReference>
<gene>
    <name evidence="3" type="ORF">QTP70_010064</name>
</gene>
<dbReference type="PRINTS" id="PR00776">
    <property type="entry name" value="HEMOGLOBNASE"/>
</dbReference>
<dbReference type="Gene3D" id="1.10.132.130">
    <property type="match status" value="1"/>
</dbReference>
<comment type="caution">
    <text evidence="3">The sequence shown here is derived from an EMBL/GenBank/DDBJ whole genome shotgun (WGS) entry which is preliminary data.</text>
</comment>
<dbReference type="AlphaFoldDB" id="A0AAE0QPR4"/>
<evidence type="ECO:0000256" key="2">
    <source>
        <dbReference type="SAM" id="Coils"/>
    </source>
</evidence>
<dbReference type="EMBL" id="JAUCMX010000012">
    <property type="protein sequence ID" value="KAK3528721.1"/>
    <property type="molecule type" value="Genomic_DNA"/>
</dbReference>
<protein>
    <recommendedName>
        <fullName evidence="5">Legumain</fullName>
    </recommendedName>
</protein>
<dbReference type="PANTHER" id="PTHR12000">
    <property type="entry name" value="HEMOGLOBINASE FAMILY MEMBER"/>
    <property type="match status" value="1"/>
</dbReference>
<dbReference type="GO" id="GO:0004197">
    <property type="term" value="F:cysteine-type endopeptidase activity"/>
    <property type="evidence" value="ECO:0007669"/>
    <property type="project" value="TreeGrafter"/>
</dbReference>
<dbReference type="Proteomes" id="UP001274896">
    <property type="component" value="Unassembled WGS sequence"/>
</dbReference>
<dbReference type="InterPro" id="IPR046427">
    <property type="entry name" value="Legumain_prodom_sf"/>
</dbReference>
<dbReference type="PANTHER" id="PTHR12000:SF21">
    <property type="entry name" value="LEGUMAIN-RELATED"/>
    <property type="match status" value="1"/>
</dbReference>
<dbReference type="Gene3D" id="3.40.50.1460">
    <property type="match status" value="1"/>
</dbReference>
<keyword evidence="4" id="KW-1185">Reference proteome</keyword>
<accession>A0AAE0QPR4</accession>
<dbReference type="InterPro" id="IPR001096">
    <property type="entry name" value="Peptidase_C13"/>
</dbReference>